<reference evidence="4 5" key="1">
    <citation type="submission" date="2016-12" db="EMBL/GenBank/DDBJ databases">
        <title>Domibacillus sp. SAB 38T whole genome sequencing.</title>
        <authorList>
            <person name="Verma A."/>
            <person name="Ojha A.K."/>
            <person name="Krishnamurthi S."/>
        </authorList>
    </citation>
    <scope>NUCLEOTIDE SEQUENCE [LARGE SCALE GENOMIC DNA]</scope>
    <source>
        <strain evidence="4 5">SAB 38</strain>
    </source>
</reference>
<evidence type="ECO:0000313" key="4">
    <source>
        <dbReference type="EMBL" id="OMP68302.1"/>
    </source>
</evidence>
<dbReference type="PANTHER" id="PTHR39183">
    <property type="entry name" value="SPORE COAT PROTEIN F-LIKE PROTEIN YHCQ"/>
    <property type="match status" value="1"/>
</dbReference>
<accession>A0A1V2ABT5</accession>
<dbReference type="InterPro" id="IPR012347">
    <property type="entry name" value="Ferritin-like"/>
</dbReference>
<evidence type="ECO:0000256" key="3">
    <source>
        <dbReference type="ARBA" id="ARBA00024344"/>
    </source>
</evidence>
<dbReference type="Pfam" id="PF07875">
    <property type="entry name" value="Coat_F"/>
    <property type="match status" value="1"/>
</dbReference>
<organism evidence="4 5">
    <name type="scientific">Domibacillus epiphyticus</name>
    <dbReference type="NCBI Taxonomy" id="1714355"/>
    <lineage>
        <taxon>Bacteria</taxon>
        <taxon>Bacillati</taxon>
        <taxon>Bacillota</taxon>
        <taxon>Bacilli</taxon>
        <taxon>Bacillales</taxon>
        <taxon>Bacillaceae</taxon>
        <taxon>Domibacillus</taxon>
    </lineage>
</organism>
<dbReference type="OrthoDB" id="2374504at2"/>
<dbReference type="GO" id="GO:0030435">
    <property type="term" value="P:sporulation resulting in formation of a cellular spore"/>
    <property type="evidence" value="ECO:0007669"/>
    <property type="project" value="UniProtKB-KW"/>
</dbReference>
<dbReference type="Proteomes" id="UP000188613">
    <property type="component" value="Unassembled WGS sequence"/>
</dbReference>
<comment type="caution">
    <text evidence="4">The sequence shown here is derived from an EMBL/GenBank/DDBJ whole genome shotgun (WGS) entry which is preliminary data.</text>
</comment>
<dbReference type="Gene3D" id="1.20.1260.10">
    <property type="match status" value="1"/>
</dbReference>
<comment type="subcellular location">
    <subcellularLocation>
        <location evidence="2">Spore coat</location>
    </subcellularLocation>
</comment>
<name>A0A1V2ABT5_9BACI</name>
<evidence type="ECO:0000256" key="1">
    <source>
        <dbReference type="ARBA" id="ARBA00022969"/>
    </source>
</evidence>
<gene>
    <name evidence="4" type="ORF">BTO28_02505</name>
</gene>
<keyword evidence="5" id="KW-1185">Reference proteome</keyword>
<dbReference type="InterPro" id="IPR012851">
    <property type="entry name" value="Spore_coat_CotF-like"/>
</dbReference>
<keyword evidence="4" id="KW-0946">Virion</keyword>
<evidence type="ECO:0000256" key="2">
    <source>
        <dbReference type="ARBA" id="ARBA00024325"/>
    </source>
</evidence>
<dbReference type="AlphaFoldDB" id="A0A1V2ABT5"/>
<comment type="similarity">
    <text evidence="3">Belongs to the CotF family.</text>
</comment>
<dbReference type="STRING" id="1714355.BTO28_02505"/>
<sequence>MKLAAHELFDLSELIMGCYNTIGCMSSFINQAQDPELKEILTRQFPLHVKDYNLKVEFVQSLTTPDISKFQPDQLKTNLDDFTMGNPVPAGQPRTDIQTHTDREIAIAHLLNQKSSAKNYAQSALECANPDLRHFLENAFLNSNRHAYETWQYMVKKGYYPLMAAPQDGIQMISGFYQQVPGQ</sequence>
<evidence type="ECO:0000313" key="5">
    <source>
        <dbReference type="Proteomes" id="UP000188613"/>
    </source>
</evidence>
<dbReference type="EMBL" id="MSFI01000004">
    <property type="protein sequence ID" value="OMP68302.1"/>
    <property type="molecule type" value="Genomic_DNA"/>
</dbReference>
<keyword evidence="4" id="KW-0167">Capsid protein</keyword>
<keyword evidence="1" id="KW-0749">Sporulation</keyword>
<proteinExistence type="inferred from homology"/>
<protein>
    <submittedName>
        <fullName evidence="4">Spore coat protein</fullName>
    </submittedName>
</protein>
<dbReference type="PANTHER" id="PTHR39183:SF1">
    <property type="entry name" value="SPORE COAT PROTEIN F-LIKE PROTEIN YHCQ"/>
    <property type="match status" value="1"/>
</dbReference>
<dbReference type="RefSeq" id="WP_076763727.1">
    <property type="nucleotide sequence ID" value="NZ_MSFI01000004.1"/>
</dbReference>